<reference evidence="2 3" key="1">
    <citation type="submission" date="2012-10" db="EMBL/GenBank/DDBJ databases">
        <title>Complete genome sequence of Moumouvirus goulette.</title>
        <authorList>
            <person name="Fournous G."/>
            <person name="Bougalmi M."/>
            <person name="Colson P."/>
        </authorList>
    </citation>
    <scope>NUCLEOTIDE SEQUENCE [LARGE SCALE GENOMIC DNA]</scope>
</reference>
<dbReference type="Gene3D" id="3.90.25.10">
    <property type="entry name" value="UDP-galactose 4-epimerase, domain 1"/>
    <property type="match status" value="1"/>
</dbReference>
<dbReference type="Pfam" id="PF01370">
    <property type="entry name" value="Epimerase"/>
    <property type="match status" value="1"/>
</dbReference>
<dbReference type="InterPro" id="IPR036291">
    <property type="entry name" value="NAD(P)-bd_dom_sf"/>
</dbReference>
<evidence type="ECO:0000313" key="2">
    <source>
        <dbReference type="EMBL" id="AGF85280.1"/>
    </source>
</evidence>
<evidence type="ECO:0000313" key="3">
    <source>
        <dbReference type="Proteomes" id="UP000241071"/>
    </source>
</evidence>
<dbReference type="PRINTS" id="PR01713">
    <property type="entry name" value="NUCEPIMERASE"/>
</dbReference>
<dbReference type="Proteomes" id="UP000241071">
    <property type="component" value="Segment"/>
</dbReference>
<protein>
    <submittedName>
        <fullName evidence="2">Epimerase/dehydratase</fullName>
    </submittedName>
</protein>
<dbReference type="EMBL" id="KC008572">
    <property type="protein sequence ID" value="AGF85280.1"/>
    <property type="molecule type" value="Genomic_DNA"/>
</dbReference>
<dbReference type="PANTHER" id="PTHR43245:SF13">
    <property type="entry name" value="UDP-D-APIOSE_UDP-D-XYLOSE SYNTHASE 2"/>
    <property type="match status" value="1"/>
</dbReference>
<dbReference type="InterPro" id="IPR001509">
    <property type="entry name" value="Epimerase_deHydtase"/>
</dbReference>
<dbReference type="InterPro" id="IPR050177">
    <property type="entry name" value="Lipid_A_modif_metabolic_enz"/>
</dbReference>
<gene>
    <name evidence="2" type="ORF">glt_00471</name>
</gene>
<proteinExistence type="predicted"/>
<sequence length="321" mass="35393">MDNFSILVTGGAGFIGSHIVEKLINNGVKFIRILDNLSTGSINNISDLLKKHNNIEFMWGDITNIDTCHKACHGISLICHQAALGSVPISMNDPLTSHNINVNGFLNILLAAKKADIKRVVYASSSAVYGTDETPIKNEENIGDSLSTYATTKCINELYAKLFTDIYGLECIGLRYFNVFGPRQNPTGVYAAVIPKFINAILNNESPIIYGDGSFTRDFIYVDNVVHANILAMTTSNKKCFGEVFNVGYGDDISIMDLFNMIKQILNKPSCEAIITPFRQGDIPKSTACINKIKESLSYDQIVSFKLGLEQTIDYFNSLTI</sequence>
<name>M1NML0_9VIRU</name>
<dbReference type="SUPFAM" id="SSF51735">
    <property type="entry name" value="NAD(P)-binding Rossmann-fold domains"/>
    <property type="match status" value="1"/>
</dbReference>
<evidence type="ECO:0000259" key="1">
    <source>
        <dbReference type="Pfam" id="PF01370"/>
    </source>
</evidence>
<feature type="domain" description="NAD-dependent epimerase/dehydratase" evidence="1">
    <location>
        <begin position="6"/>
        <end position="248"/>
    </location>
</feature>
<dbReference type="Gene3D" id="3.40.50.720">
    <property type="entry name" value="NAD(P)-binding Rossmann-like Domain"/>
    <property type="match status" value="1"/>
</dbReference>
<accession>M1NML0</accession>
<keyword evidence="3" id="KW-1185">Reference proteome</keyword>
<dbReference type="PANTHER" id="PTHR43245">
    <property type="entry name" value="BIFUNCTIONAL POLYMYXIN RESISTANCE PROTEIN ARNA"/>
    <property type="match status" value="1"/>
</dbReference>
<organism evidence="2 3">
    <name type="scientific">Moumouvirus goulette</name>
    <dbReference type="NCBI Taxonomy" id="1247379"/>
    <lineage>
        <taxon>Viruses</taxon>
        <taxon>Varidnaviria</taxon>
        <taxon>Bamfordvirae</taxon>
        <taxon>Nucleocytoviricota</taxon>
        <taxon>Megaviricetes</taxon>
        <taxon>Imitervirales</taxon>
        <taxon>Mimiviridae</taxon>
        <taxon>Megamimivirinae</taxon>
        <taxon>Moumouvirus</taxon>
        <taxon>Moumouvirus goulettemassiliense</taxon>
    </lineage>
</organism>